<evidence type="ECO:0000313" key="14">
    <source>
        <dbReference type="EMBL" id="QZN97866.1"/>
    </source>
</evidence>
<evidence type="ECO:0000256" key="10">
    <source>
        <dbReference type="ARBA" id="ARBA00029447"/>
    </source>
</evidence>
<evidence type="ECO:0000256" key="11">
    <source>
        <dbReference type="PROSITE-ProRule" id="PRU00284"/>
    </source>
</evidence>
<organism evidence="14 15">
    <name type="scientific">Symbiopectobacterium purcellii</name>
    <dbReference type="NCBI Taxonomy" id="2871826"/>
    <lineage>
        <taxon>Bacteria</taxon>
        <taxon>Pseudomonadati</taxon>
        <taxon>Pseudomonadota</taxon>
        <taxon>Gammaproteobacteria</taxon>
        <taxon>Enterobacterales</taxon>
        <taxon>Enterobacteriaceae</taxon>
    </lineage>
</organism>
<dbReference type="Pfam" id="PF00015">
    <property type="entry name" value="MCPsignal"/>
    <property type="match status" value="1"/>
</dbReference>
<evidence type="ECO:0000256" key="2">
    <source>
        <dbReference type="ARBA" id="ARBA00022475"/>
    </source>
</evidence>
<evidence type="ECO:0000256" key="1">
    <source>
        <dbReference type="ARBA" id="ARBA00004429"/>
    </source>
</evidence>
<evidence type="ECO:0000256" key="7">
    <source>
        <dbReference type="ARBA" id="ARBA00022989"/>
    </source>
</evidence>
<evidence type="ECO:0000256" key="9">
    <source>
        <dbReference type="ARBA" id="ARBA00023224"/>
    </source>
</evidence>
<dbReference type="PANTHER" id="PTHR43531">
    <property type="entry name" value="PROTEIN ICFG"/>
    <property type="match status" value="1"/>
</dbReference>
<evidence type="ECO:0000256" key="5">
    <source>
        <dbReference type="ARBA" id="ARBA00022519"/>
    </source>
</evidence>
<sequence length="556" mass="59796">MNFIRDTKIRTMLVLILILFSLLWGGVSAFALYSLSQLNDEIDLTNVQQINGDIINGASGQYYRAKSALDRAAEAKTSNNSTLLATELRTAEEELGRLKQGLDTFKVTDHANINNVTVDEIYNSSYRLYSQAMVPMFEALKGDRADTFQQLSSGAYRELRRDFTTAIDKYNAVIADLKEQAQKRISGWVEWCKRILIAALTVGAVIVVLTDRYLAAFVVRPLERIQQHLQVLADGILHTPLEQMGKNCVGKLAPFVQQMQNNWVKTVSDIRGSAEEIYRSAGEIASGNTDLSSRTEEQASALEQTAASMEQLSAVVKQNADNANQASLVAKNASQTANEGGDIVNGVIKTMSTISGSSQKIADIISVINGIAFQTNILALNAAVEAARAGEQGRGFAVVAGEVRNLAQRSAQAAKEIETLIDESVNNVKIGSDQVALAGSSMENIVKAVTSVTDIMGEIASASSEQSKGISQVGQAVVEMDSVTQQNAALVEQSASASASLEEQARYLNQIVSIFQLATVGSAPKAVAVRKPVVSPVPVLTAQKPASKAEGNWETF</sequence>
<keyword evidence="8" id="KW-0472">Membrane</keyword>
<comment type="similarity">
    <text evidence="10">Belongs to the methyl-accepting chemotaxis (MCP) protein family.</text>
</comment>
<comment type="subcellular location">
    <subcellularLocation>
        <location evidence="1">Cell inner membrane</location>
        <topology evidence="1">Multi-pass membrane protein</topology>
    </subcellularLocation>
</comment>
<dbReference type="PRINTS" id="PR00260">
    <property type="entry name" value="CHEMTRNSDUCR"/>
</dbReference>
<dbReference type="PROSITE" id="PS50111">
    <property type="entry name" value="CHEMOTAXIS_TRANSDUC_2"/>
    <property type="match status" value="1"/>
</dbReference>
<keyword evidence="15" id="KW-1185">Reference proteome</keyword>
<dbReference type="PANTHER" id="PTHR43531:SF14">
    <property type="entry name" value="METHYL-ACCEPTING CHEMOTAXIS PROTEIN I-RELATED"/>
    <property type="match status" value="1"/>
</dbReference>
<dbReference type="PROSITE" id="PS50885">
    <property type="entry name" value="HAMP"/>
    <property type="match status" value="1"/>
</dbReference>
<keyword evidence="2" id="KW-1003">Cell membrane</keyword>
<keyword evidence="5" id="KW-0997">Cell inner membrane</keyword>
<evidence type="ECO:0000256" key="4">
    <source>
        <dbReference type="ARBA" id="ARBA00022500"/>
    </source>
</evidence>
<reference evidence="14 15" key="1">
    <citation type="submission" date="2021-08" db="EMBL/GenBank/DDBJ databases">
        <title>Culture and genomic analysis of Symbiopectobacterium purcellii sp. nov. gen. nov., isolated from the leafhopper Empoasca decipiens.</title>
        <authorList>
            <person name="Nadal-Jimenez P."/>
            <person name="Siozios S."/>
            <person name="Halliday N."/>
            <person name="Camara M."/>
            <person name="Hurst G.D.D."/>
        </authorList>
    </citation>
    <scope>NUCLEOTIDE SEQUENCE [LARGE SCALE GENOMIC DNA]</scope>
    <source>
        <strain evidence="14 15">SyEd1</strain>
    </source>
</reference>
<evidence type="ECO:0000259" key="12">
    <source>
        <dbReference type="PROSITE" id="PS50111"/>
    </source>
</evidence>
<dbReference type="InterPro" id="IPR035440">
    <property type="entry name" value="4HB_MCP_dom_sf"/>
</dbReference>
<dbReference type="InterPro" id="IPR051310">
    <property type="entry name" value="MCP_chemotaxis"/>
</dbReference>
<proteinExistence type="inferred from homology"/>
<evidence type="ECO:0000256" key="3">
    <source>
        <dbReference type="ARBA" id="ARBA00022481"/>
    </source>
</evidence>
<dbReference type="InterPro" id="IPR003122">
    <property type="entry name" value="Tar_rcpt_lig-bd"/>
</dbReference>
<dbReference type="Proteomes" id="UP000825886">
    <property type="component" value="Chromosome"/>
</dbReference>
<dbReference type="SUPFAM" id="SSF58104">
    <property type="entry name" value="Methyl-accepting chemotaxis protein (MCP) signaling domain"/>
    <property type="match status" value="1"/>
</dbReference>
<dbReference type="InterPro" id="IPR003660">
    <property type="entry name" value="HAMP_dom"/>
</dbReference>
<feature type="domain" description="HAMP" evidence="13">
    <location>
        <begin position="216"/>
        <end position="268"/>
    </location>
</feature>
<dbReference type="Gene3D" id="1.10.287.950">
    <property type="entry name" value="Methyl-accepting chemotaxis protein"/>
    <property type="match status" value="1"/>
</dbReference>
<keyword evidence="3" id="KW-0488">Methylation</keyword>
<name>A0ABX9AV40_9ENTR</name>
<keyword evidence="7" id="KW-1133">Transmembrane helix</keyword>
<gene>
    <name evidence="14" type="ORF">K6K13_11520</name>
</gene>
<dbReference type="InterPro" id="IPR004090">
    <property type="entry name" value="Chemotax_Me-accpt_rcpt"/>
</dbReference>
<dbReference type="SMART" id="SM00283">
    <property type="entry name" value="MA"/>
    <property type="match status" value="1"/>
</dbReference>
<dbReference type="EMBL" id="CP081864">
    <property type="protein sequence ID" value="QZN97866.1"/>
    <property type="molecule type" value="Genomic_DNA"/>
</dbReference>
<dbReference type="CDD" id="cd11386">
    <property type="entry name" value="MCP_signal"/>
    <property type="match status" value="1"/>
</dbReference>
<evidence type="ECO:0000256" key="6">
    <source>
        <dbReference type="ARBA" id="ARBA00022692"/>
    </source>
</evidence>
<keyword evidence="9 11" id="KW-0807">Transducer</keyword>
<evidence type="ECO:0000259" key="13">
    <source>
        <dbReference type="PROSITE" id="PS50885"/>
    </source>
</evidence>
<accession>A0ABX9AV40</accession>
<evidence type="ECO:0000313" key="15">
    <source>
        <dbReference type="Proteomes" id="UP000825886"/>
    </source>
</evidence>
<keyword evidence="4" id="KW-0145">Chemotaxis</keyword>
<dbReference type="SUPFAM" id="SSF47170">
    <property type="entry name" value="Aspartate receptor, ligand-binding domain"/>
    <property type="match status" value="1"/>
</dbReference>
<keyword evidence="6" id="KW-0812">Transmembrane</keyword>
<dbReference type="InterPro" id="IPR004089">
    <property type="entry name" value="MCPsignal_dom"/>
</dbReference>
<feature type="domain" description="Methyl-accepting transducer" evidence="12">
    <location>
        <begin position="273"/>
        <end position="502"/>
    </location>
</feature>
<dbReference type="Pfam" id="PF02203">
    <property type="entry name" value="TarH"/>
    <property type="match status" value="1"/>
</dbReference>
<dbReference type="RefSeq" id="WP_222160896.1">
    <property type="nucleotide sequence ID" value="NZ_CP081864.1"/>
</dbReference>
<evidence type="ECO:0000256" key="8">
    <source>
        <dbReference type="ARBA" id="ARBA00023136"/>
    </source>
</evidence>
<protein>
    <submittedName>
        <fullName evidence="14">Tar ligand binding domain-containing protein</fullName>
    </submittedName>
</protein>